<evidence type="ECO:0000256" key="4">
    <source>
        <dbReference type="ARBA" id="ARBA00023014"/>
    </source>
</evidence>
<keyword evidence="4" id="KW-0411">Iron-sulfur</keyword>
<dbReference type="AlphaFoldDB" id="A0AAV8UN73"/>
<keyword evidence="1" id="KW-0001">2Fe-2S</keyword>
<dbReference type="GO" id="GO:0051537">
    <property type="term" value="F:2 iron, 2 sulfur cluster binding"/>
    <property type="evidence" value="ECO:0007669"/>
    <property type="project" value="UniProtKB-KW"/>
</dbReference>
<evidence type="ECO:0000256" key="3">
    <source>
        <dbReference type="ARBA" id="ARBA00023004"/>
    </source>
</evidence>
<dbReference type="InterPro" id="IPR036922">
    <property type="entry name" value="Rieske_2Fe-2S_sf"/>
</dbReference>
<comment type="cofactor">
    <cofactor evidence="5">
        <name>[2Fe-2S] cluster</name>
        <dbReference type="ChEBI" id="CHEBI:190135"/>
    </cofactor>
</comment>
<dbReference type="PANTHER" id="PTHR21496:SF0">
    <property type="entry name" value="RIESKE DOMAIN-CONTAINING PROTEIN"/>
    <property type="match status" value="1"/>
</dbReference>
<dbReference type="SUPFAM" id="SSF50022">
    <property type="entry name" value="ISP domain"/>
    <property type="match status" value="1"/>
</dbReference>
<dbReference type="InterPro" id="IPR017941">
    <property type="entry name" value="Rieske_2Fe-2S"/>
</dbReference>
<keyword evidence="2" id="KW-0479">Metal-binding</keyword>
<dbReference type="CDD" id="cd03467">
    <property type="entry name" value="Rieske"/>
    <property type="match status" value="1"/>
</dbReference>
<protein>
    <recommendedName>
        <fullName evidence="6">Rieske domain-containing protein</fullName>
    </recommendedName>
</protein>
<evidence type="ECO:0000256" key="1">
    <source>
        <dbReference type="ARBA" id="ARBA00022714"/>
    </source>
</evidence>
<sequence length="232" mass="24982">MRNTRVALAERGVKLLVEKYIEDAGIVIFGWVLYETAEKKMAFVGSVGFGGVRAPGVVRSTRSGFLAAPVAQKNAVRGKKARVTMAQDAWVQLCPTADLSPGEVKSVFVAEQSVLIACDFDGQVYASANVCPHLGTPLSDGSVGDGAIVCAQHKSSFDLTTGALKGEWCPYPPLIGPLLGKLQPPRDLLTYAVRESNGYVEALINVEARKDFEEDYWFGLLDARGKATGDYH</sequence>
<organism evidence="7 8">
    <name type="scientific">Rhodosorus marinus</name>
    <dbReference type="NCBI Taxonomy" id="101924"/>
    <lineage>
        <taxon>Eukaryota</taxon>
        <taxon>Rhodophyta</taxon>
        <taxon>Stylonematophyceae</taxon>
        <taxon>Stylonematales</taxon>
        <taxon>Stylonemataceae</taxon>
        <taxon>Rhodosorus</taxon>
    </lineage>
</organism>
<evidence type="ECO:0000259" key="6">
    <source>
        <dbReference type="PROSITE" id="PS51296"/>
    </source>
</evidence>
<keyword evidence="3" id="KW-0408">Iron</keyword>
<evidence type="ECO:0000256" key="5">
    <source>
        <dbReference type="ARBA" id="ARBA00034078"/>
    </source>
</evidence>
<evidence type="ECO:0000256" key="2">
    <source>
        <dbReference type="ARBA" id="ARBA00022723"/>
    </source>
</evidence>
<evidence type="ECO:0000313" key="7">
    <source>
        <dbReference type="EMBL" id="KAJ8904005.1"/>
    </source>
</evidence>
<name>A0AAV8UN73_9RHOD</name>
<gene>
    <name evidence="7" type="ORF">NDN08_000535</name>
</gene>
<reference evidence="7 8" key="1">
    <citation type="journal article" date="2023" name="Nat. Commun.">
        <title>Origin of minicircular mitochondrial genomes in red algae.</title>
        <authorList>
            <person name="Lee Y."/>
            <person name="Cho C.H."/>
            <person name="Lee Y.M."/>
            <person name="Park S.I."/>
            <person name="Yang J.H."/>
            <person name="West J.A."/>
            <person name="Bhattacharya D."/>
            <person name="Yoon H.S."/>
        </authorList>
    </citation>
    <scope>NUCLEOTIDE SEQUENCE [LARGE SCALE GENOMIC DNA]</scope>
    <source>
        <strain evidence="7 8">CCMP1338</strain>
        <tissue evidence="7">Whole cell</tissue>
    </source>
</reference>
<dbReference type="Pfam" id="PF00355">
    <property type="entry name" value="Rieske"/>
    <property type="match status" value="1"/>
</dbReference>
<dbReference type="EMBL" id="JAMWBK010000006">
    <property type="protein sequence ID" value="KAJ8904005.1"/>
    <property type="molecule type" value="Genomic_DNA"/>
</dbReference>
<proteinExistence type="predicted"/>
<feature type="domain" description="Rieske" evidence="6">
    <location>
        <begin position="91"/>
        <end position="202"/>
    </location>
</feature>
<keyword evidence="8" id="KW-1185">Reference proteome</keyword>
<dbReference type="PROSITE" id="PS51296">
    <property type="entry name" value="RIESKE"/>
    <property type="match status" value="1"/>
</dbReference>
<dbReference type="Gene3D" id="2.102.10.10">
    <property type="entry name" value="Rieske [2Fe-2S] iron-sulphur domain"/>
    <property type="match status" value="1"/>
</dbReference>
<dbReference type="GO" id="GO:0046872">
    <property type="term" value="F:metal ion binding"/>
    <property type="evidence" value="ECO:0007669"/>
    <property type="project" value="UniProtKB-KW"/>
</dbReference>
<dbReference type="Proteomes" id="UP001157974">
    <property type="component" value="Unassembled WGS sequence"/>
</dbReference>
<dbReference type="PANTHER" id="PTHR21496">
    <property type="entry name" value="FERREDOXIN-RELATED"/>
    <property type="match status" value="1"/>
</dbReference>
<evidence type="ECO:0000313" key="8">
    <source>
        <dbReference type="Proteomes" id="UP001157974"/>
    </source>
</evidence>
<accession>A0AAV8UN73</accession>
<comment type="caution">
    <text evidence="7">The sequence shown here is derived from an EMBL/GenBank/DDBJ whole genome shotgun (WGS) entry which is preliminary data.</text>
</comment>